<proteinExistence type="predicted"/>
<name>A0A1B2HEH9_9PSEU</name>
<sequence length="95" mass="9694">MFSYSGPARLVYPDGNAADLDRVDLIETVTDGFWQLSGAAASADTLDAGEARIKLPTGGEADVLVANVRIGTGGSTVTLLSTGNDEGPGDQVARP</sequence>
<dbReference type="AlphaFoldDB" id="A0A1B2HEH9"/>
<dbReference type="OrthoDB" id="3699442at2"/>
<reference evidence="1 2" key="1">
    <citation type="submission" date="2016-07" db="EMBL/GenBank/DDBJ databases">
        <title>Complete genome sequence of the Lentzea guizhouensis DHS C013.</title>
        <authorList>
            <person name="Cao C."/>
        </authorList>
    </citation>
    <scope>NUCLEOTIDE SEQUENCE [LARGE SCALE GENOMIC DNA]</scope>
    <source>
        <strain evidence="1 2">DHS C013</strain>
    </source>
</reference>
<dbReference type="EMBL" id="CP016793">
    <property type="protein sequence ID" value="ANZ36110.1"/>
    <property type="molecule type" value="Genomic_DNA"/>
</dbReference>
<evidence type="ECO:0000313" key="2">
    <source>
        <dbReference type="Proteomes" id="UP000093053"/>
    </source>
</evidence>
<dbReference type="KEGG" id="led:BBK82_08560"/>
<evidence type="ECO:0000313" key="1">
    <source>
        <dbReference type="EMBL" id="ANZ36110.1"/>
    </source>
</evidence>
<gene>
    <name evidence="1" type="ORF">BBK82_08560</name>
</gene>
<dbReference type="Proteomes" id="UP000093053">
    <property type="component" value="Chromosome"/>
</dbReference>
<protein>
    <submittedName>
        <fullName evidence="1">Uncharacterized protein</fullName>
    </submittedName>
</protein>
<dbReference type="RefSeq" id="WP_065914516.1">
    <property type="nucleotide sequence ID" value="NZ_CP016793.1"/>
</dbReference>
<organism evidence="1 2">
    <name type="scientific">Lentzea guizhouensis</name>
    <dbReference type="NCBI Taxonomy" id="1586287"/>
    <lineage>
        <taxon>Bacteria</taxon>
        <taxon>Bacillati</taxon>
        <taxon>Actinomycetota</taxon>
        <taxon>Actinomycetes</taxon>
        <taxon>Pseudonocardiales</taxon>
        <taxon>Pseudonocardiaceae</taxon>
        <taxon>Lentzea</taxon>
    </lineage>
</organism>
<accession>A0A1B2HEH9</accession>
<dbReference type="STRING" id="1586287.BBK82_08560"/>
<keyword evidence="2" id="KW-1185">Reference proteome</keyword>